<dbReference type="EMBL" id="CP110226">
    <property type="protein sequence ID" value="UZD24203.1"/>
    <property type="molecule type" value="Genomic_DNA"/>
</dbReference>
<dbReference type="InterPro" id="IPR006860">
    <property type="entry name" value="FecR"/>
</dbReference>
<feature type="transmembrane region" description="Helical" evidence="1">
    <location>
        <begin position="63"/>
        <end position="84"/>
    </location>
</feature>
<organism evidence="3 4">
    <name type="scientific">Algoriphagus halophytocola</name>
    <dbReference type="NCBI Taxonomy" id="2991499"/>
    <lineage>
        <taxon>Bacteria</taxon>
        <taxon>Pseudomonadati</taxon>
        <taxon>Bacteroidota</taxon>
        <taxon>Cytophagia</taxon>
        <taxon>Cytophagales</taxon>
        <taxon>Cyclobacteriaceae</taxon>
        <taxon>Algoriphagus</taxon>
    </lineage>
</organism>
<dbReference type="PANTHER" id="PTHR30273">
    <property type="entry name" value="PERIPLASMIC SIGNAL SENSOR AND SIGMA FACTOR ACTIVATOR FECR-RELATED"/>
    <property type="match status" value="1"/>
</dbReference>
<sequence length="303" mass="34202">METGNSGHIENTVNLERFDEGNEDDFVGQMPEESQQALKDRMLTGISSRIREIEKRKSKRRTYFRIAASVALILAFASSFWILAKPDEVSFQTASNETMEVNLPDGSKVILNSNSKLSYAKSEIWGFDRKVTLAGEGYFEIAKDKKEKRFTINEGTLMEVEVLGTEFNFKNQHPVHKVTLIEGSVALGYQGKSGSAKHSMVPGEMVRLDPGKHELHSKIITNPERLLAWKDRKLKLKNESLEEVLAIVKEVYDLRLESESLDQKDQLVSGSIPLTDSADEVIENIAILFNTKLDVEENLIRVL</sequence>
<reference evidence="3" key="1">
    <citation type="submission" date="2022-10" db="EMBL/GenBank/DDBJ databases">
        <title>Algoriphagus sp. a novel bacteria isolate from halophytes salicornia europaea.</title>
        <authorList>
            <person name="Peng Y."/>
            <person name="Jiang L."/>
            <person name="Lee J."/>
        </authorList>
    </citation>
    <scope>NUCLEOTIDE SEQUENCE</scope>
    <source>
        <strain evidence="3">TR-M5</strain>
    </source>
</reference>
<keyword evidence="1" id="KW-0472">Membrane</keyword>
<evidence type="ECO:0000313" key="3">
    <source>
        <dbReference type="EMBL" id="UZD24203.1"/>
    </source>
</evidence>
<dbReference type="PANTHER" id="PTHR30273:SF2">
    <property type="entry name" value="PROTEIN FECR"/>
    <property type="match status" value="1"/>
</dbReference>
<dbReference type="Proteomes" id="UP001163156">
    <property type="component" value="Chromosome"/>
</dbReference>
<keyword evidence="4" id="KW-1185">Reference proteome</keyword>
<keyword evidence="1" id="KW-1133">Transmembrane helix</keyword>
<dbReference type="Gene3D" id="2.60.120.1440">
    <property type="match status" value="1"/>
</dbReference>
<gene>
    <name evidence="3" type="ORF">OM944_06815</name>
</gene>
<dbReference type="RefSeq" id="WP_264810920.1">
    <property type="nucleotide sequence ID" value="NZ_CP110226.1"/>
</dbReference>
<accession>A0ABY6MK96</accession>
<dbReference type="InterPro" id="IPR012373">
    <property type="entry name" value="Ferrdict_sens_TM"/>
</dbReference>
<name>A0ABY6MK96_9BACT</name>
<keyword evidence="1" id="KW-0812">Transmembrane</keyword>
<evidence type="ECO:0000313" key="4">
    <source>
        <dbReference type="Proteomes" id="UP001163156"/>
    </source>
</evidence>
<protein>
    <submittedName>
        <fullName evidence="3">FecR domain-containing protein</fullName>
    </submittedName>
</protein>
<evidence type="ECO:0000256" key="1">
    <source>
        <dbReference type="SAM" id="Phobius"/>
    </source>
</evidence>
<feature type="domain" description="FecR protein" evidence="2">
    <location>
        <begin position="92"/>
        <end position="185"/>
    </location>
</feature>
<dbReference type="Pfam" id="PF04773">
    <property type="entry name" value="FecR"/>
    <property type="match status" value="1"/>
</dbReference>
<proteinExistence type="predicted"/>
<dbReference type="Gene3D" id="3.55.50.30">
    <property type="match status" value="1"/>
</dbReference>
<evidence type="ECO:0000259" key="2">
    <source>
        <dbReference type="Pfam" id="PF04773"/>
    </source>
</evidence>